<evidence type="ECO:0000313" key="2">
    <source>
        <dbReference type="Proteomes" id="UP000032668"/>
    </source>
</evidence>
<dbReference type="STRING" id="1120923.SAMN02746095_01308"/>
<proteinExistence type="predicted"/>
<organism evidence="1 2">
    <name type="scientific">Acidocella aminolytica 101 = DSM 11237</name>
    <dbReference type="NCBI Taxonomy" id="1120923"/>
    <lineage>
        <taxon>Bacteria</taxon>
        <taxon>Pseudomonadati</taxon>
        <taxon>Pseudomonadota</taxon>
        <taxon>Alphaproteobacteria</taxon>
        <taxon>Acetobacterales</taxon>
        <taxon>Acidocellaceae</taxon>
        <taxon>Acidocella</taxon>
    </lineage>
</organism>
<dbReference type="SUPFAM" id="SSF51735">
    <property type="entry name" value="NAD(P)-binding Rossmann-fold domains"/>
    <property type="match status" value="1"/>
</dbReference>
<sequence length="67" mass="6690">METAIVTGADSDGAAGGNCEIILFLCLSAASYVTGAELSMDGGWAAFGAAGLAWRGVKNKGRVVRGP</sequence>
<dbReference type="EMBL" id="BANC01000087">
    <property type="protein sequence ID" value="GAN81311.1"/>
    <property type="molecule type" value="Genomic_DNA"/>
</dbReference>
<accession>A0A0D6PIU8</accession>
<dbReference type="Gene3D" id="3.40.50.720">
    <property type="entry name" value="NAD(P)-binding Rossmann-like Domain"/>
    <property type="match status" value="1"/>
</dbReference>
<evidence type="ECO:0000313" key="1">
    <source>
        <dbReference type="EMBL" id="GAN81311.1"/>
    </source>
</evidence>
<gene>
    <name evidence="1" type="ORF">Aam_089_104</name>
</gene>
<dbReference type="AlphaFoldDB" id="A0A0D6PIU8"/>
<dbReference type="RefSeq" id="WP_048879687.1">
    <property type="nucleotide sequence ID" value="NZ_BANC01000087.1"/>
</dbReference>
<reference evidence="1 2" key="1">
    <citation type="submission" date="2012-11" db="EMBL/GenBank/DDBJ databases">
        <title>Whole genome sequence of Acidocella aminolytica 101 = DSM 11237.</title>
        <authorList>
            <person name="Azuma Y."/>
            <person name="Higashiura N."/>
            <person name="Hirakawa H."/>
            <person name="Matsushita K."/>
        </authorList>
    </citation>
    <scope>NUCLEOTIDE SEQUENCE [LARGE SCALE GENOMIC DNA]</scope>
    <source>
        <strain evidence="2">101 / DSM 11237</strain>
    </source>
</reference>
<dbReference type="InterPro" id="IPR036291">
    <property type="entry name" value="NAD(P)-bd_dom_sf"/>
</dbReference>
<dbReference type="Proteomes" id="UP000032668">
    <property type="component" value="Unassembled WGS sequence"/>
</dbReference>
<keyword evidence="2" id="KW-1185">Reference proteome</keyword>
<name>A0A0D6PIU8_9PROT</name>
<protein>
    <submittedName>
        <fullName evidence="1">Uncharacterized protein</fullName>
    </submittedName>
</protein>
<comment type="caution">
    <text evidence="1">The sequence shown here is derived from an EMBL/GenBank/DDBJ whole genome shotgun (WGS) entry which is preliminary data.</text>
</comment>